<name>A0A6P2CXY6_9BACT</name>
<accession>A0A6P2CXY6</accession>
<feature type="transmembrane region" description="Helical" evidence="1">
    <location>
        <begin position="113"/>
        <end position="135"/>
    </location>
</feature>
<organism evidence="3 4">
    <name type="scientific">Gemmata massiliana</name>
    <dbReference type="NCBI Taxonomy" id="1210884"/>
    <lineage>
        <taxon>Bacteria</taxon>
        <taxon>Pseudomonadati</taxon>
        <taxon>Planctomycetota</taxon>
        <taxon>Planctomycetia</taxon>
        <taxon>Gemmatales</taxon>
        <taxon>Gemmataceae</taxon>
        <taxon>Gemmata</taxon>
    </lineage>
</organism>
<reference evidence="3 4" key="1">
    <citation type="submission" date="2019-05" db="EMBL/GenBank/DDBJ databases">
        <authorList>
            <consortium name="Science for Life Laboratories"/>
        </authorList>
    </citation>
    <scope>NUCLEOTIDE SEQUENCE [LARGE SCALE GENOMIC DNA]</scope>
    <source>
        <strain evidence="3">Soil9</strain>
    </source>
</reference>
<keyword evidence="1" id="KW-0812">Transmembrane</keyword>
<dbReference type="AlphaFoldDB" id="A0A6P2CXY6"/>
<evidence type="ECO:0000313" key="3">
    <source>
        <dbReference type="EMBL" id="VTR92060.1"/>
    </source>
</evidence>
<gene>
    <name evidence="3" type="ORF">SOIL9_56540</name>
</gene>
<sequence>MIDHRLGFGLLFFAGGLLGVAGGIEQRRKKQQLLRRAVRVKARVVSVRTESSNDDGGIDFHYPTIEFRVGGKAVRTEVIVGRSRGEEVMAGYEVTAYYDPLAPSRAVLAPGDWPGGGCVTLLGFASALLGGMLLWDSLFQK</sequence>
<dbReference type="Pfam" id="PF12158">
    <property type="entry name" value="DUF3592"/>
    <property type="match status" value="1"/>
</dbReference>
<proteinExistence type="predicted"/>
<keyword evidence="1" id="KW-1133">Transmembrane helix</keyword>
<keyword evidence="1" id="KW-0472">Membrane</keyword>
<protein>
    <submittedName>
        <fullName evidence="3">: DUF3592</fullName>
    </submittedName>
</protein>
<evidence type="ECO:0000259" key="2">
    <source>
        <dbReference type="Pfam" id="PF12158"/>
    </source>
</evidence>
<dbReference type="Proteomes" id="UP000464178">
    <property type="component" value="Chromosome"/>
</dbReference>
<dbReference type="InterPro" id="IPR021994">
    <property type="entry name" value="DUF3592"/>
</dbReference>
<dbReference type="RefSeq" id="WP_162666979.1">
    <property type="nucleotide sequence ID" value="NZ_LR593886.1"/>
</dbReference>
<evidence type="ECO:0000256" key="1">
    <source>
        <dbReference type="SAM" id="Phobius"/>
    </source>
</evidence>
<evidence type="ECO:0000313" key="4">
    <source>
        <dbReference type="Proteomes" id="UP000464178"/>
    </source>
</evidence>
<keyword evidence="4" id="KW-1185">Reference proteome</keyword>
<dbReference type="EMBL" id="LR593886">
    <property type="protein sequence ID" value="VTR92060.1"/>
    <property type="molecule type" value="Genomic_DNA"/>
</dbReference>
<dbReference type="KEGG" id="gms:SOIL9_56540"/>
<feature type="domain" description="DUF3592" evidence="2">
    <location>
        <begin position="41"/>
        <end position="112"/>
    </location>
</feature>